<dbReference type="SUPFAM" id="SSF55608">
    <property type="entry name" value="Homing endonucleases"/>
    <property type="match status" value="1"/>
</dbReference>
<dbReference type="AlphaFoldDB" id="A0A7J4JGN0"/>
<proteinExistence type="predicted"/>
<evidence type="ECO:0000259" key="1">
    <source>
        <dbReference type="PROSITE" id="PS50819"/>
    </source>
</evidence>
<accession>A0A7J4JGN0</accession>
<evidence type="ECO:0000313" key="2">
    <source>
        <dbReference type="EMBL" id="HIH16848.1"/>
    </source>
</evidence>
<dbReference type="PRINTS" id="PR00379">
    <property type="entry name" value="INTEIN"/>
</dbReference>
<protein>
    <recommendedName>
        <fullName evidence="1">DOD-type homing endonuclease domain-containing protein</fullName>
    </recommendedName>
</protein>
<dbReference type="InterPro" id="IPR027434">
    <property type="entry name" value="Homing_endonucl"/>
</dbReference>
<dbReference type="GO" id="GO:0016539">
    <property type="term" value="P:intein-mediated protein splicing"/>
    <property type="evidence" value="ECO:0007669"/>
    <property type="project" value="InterPro"/>
</dbReference>
<dbReference type="EMBL" id="DUGH01000130">
    <property type="protein sequence ID" value="HIH16848.1"/>
    <property type="molecule type" value="Genomic_DNA"/>
</dbReference>
<organism evidence="2 3">
    <name type="scientific">Candidatus Iainarchaeum sp</name>
    <dbReference type="NCBI Taxonomy" id="3101447"/>
    <lineage>
        <taxon>Archaea</taxon>
        <taxon>Candidatus Iainarchaeota</taxon>
        <taxon>Candidatus Iainarchaeia</taxon>
        <taxon>Candidatus Iainarchaeales</taxon>
        <taxon>Candidatus Iainarchaeaceae</taxon>
        <taxon>Candidatus Iainarchaeum</taxon>
    </lineage>
</organism>
<dbReference type="Pfam" id="PF14528">
    <property type="entry name" value="LAGLIDADG_3"/>
    <property type="match status" value="1"/>
</dbReference>
<feature type="domain" description="DOD-type homing endonuclease" evidence="1">
    <location>
        <begin position="12"/>
        <end position="171"/>
    </location>
</feature>
<sequence length="249" mass="28858">MGFELSADLAEICGIHAGDGYMRGRGGHYELDISGHVEERPYYDEHIVLLFQRVFEKEIRAKYFPSRNTYGCSICGKKICSFMHSLGFPFGAKSAIVEIPKFIFDSHDPEFYKRFLRGLFDTDGFIHFKRQKGESYSDYRKTHNCYPVLGLSVISKPLFEGVQKLLSALNFNYQAYIFPRRNTNWGADHRILMSGTENLLHWIKDIGFANPSKLSRFLIWSEYGHCPPYTTYAQRKQILDKALDVESLY</sequence>
<dbReference type="Proteomes" id="UP000564964">
    <property type="component" value="Unassembled WGS sequence"/>
</dbReference>
<dbReference type="GO" id="GO:0004519">
    <property type="term" value="F:endonuclease activity"/>
    <property type="evidence" value="ECO:0007669"/>
    <property type="project" value="InterPro"/>
</dbReference>
<name>A0A7J4JGN0_9ARCH</name>
<gene>
    <name evidence="2" type="ORF">HA252_05585</name>
</gene>
<dbReference type="InterPro" id="IPR004860">
    <property type="entry name" value="LAGLIDADG_dom"/>
</dbReference>
<comment type="caution">
    <text evidence="2">The sequence shown here is derived from an EMBL/GenBank/DDBJ whole genome shotgun (WGS) entry which is preliminary data.</text>
</comment>
<dbReference type="Gene3D" id="3.10.28.10">
    <property type="entry name" value="Homing endonucleases"/>
    <property type="match status" value="1"/>
</dbReference>
<dbReference type="InterPro" id="IPR006142">
    <property type="entry name" value="INTEIN"/>
</dbReference>
<evidence type="ECO:0000313" key="3">
    <source>
        <dbReference type="Proteomes" id="UP000564964"/>
    </source>
</evidence>
<dbReference type="PROSITE" id="PS50819">
    <property type="entry name" value="INTEIN_ENDONUCLEASE"/>
    <property type="match status" value="1"/>
</dbReference>
<reference evidence="3" key="1">
    <citation type="journal article" date="2020" name="bioRxiv">
        <title>A rank-normalized archaeal taxonomy based on genome phylogeny resolves widespread incomplete and uneven classifications.</title>
        <authorList>
            <person name="Rinke C."/>
            <person name="Chuvochina M."/>
            <person name="Mussig A.J."/>
            <person name="Chaumeil P.-A."/>
            <person name="Waite D.W."/>
            <person name="Whitman W.B."/>
            <person name="Parks D.H."/>
            <person name="Hugenholtz P."/>
        </authorList>
    </citation>
    <scope>NUCLEOTIDE SEQUENCE [LARGE SCALE GENOMIC DNA]</scope>
</reference>
<dbReference type="InterPro" id="IPR004042">
    <property type="entry name" value="Intein_endonuc_central"/>
</dbReference>